<protein>
    <submittedName>
        <fullName evidence="1">Uncharacterized protein</fullName>
    </submittedName>
</protein>
<sequence length="81" mass="9377">TDEEQNKQILPFNEQGSLIEILVCTSDLQMIIDSNDDDSEISNSFIVELFVQRNTIARILTILMAHFDVLLEDWYPEMGTR</sequence>
<gene>
    <name evidence="1" type="ORF">SMN809_LOCUS51753</name>
</gene>
<reference evidence="1" key="1">
    <citation type="submission" date="2021-02" db="EMBL/GenBank/DDBJ databases">
        <authorList>
            <person name="Nowell W R."/>
        </authorList>
    </citation>
    <scope>NUCLEOTIDE SEQUENCE</scope>
</reference>
<dbReference type="EMBL" id="CAJOBI010174238">
    <property type="protein sequence ID" value="CAF4901079.1"/>
    <property type="molecule type" value="Genomic_DNA"/>
</dbReference>
<proteinExistence type="predicted"/>
<accession>A0A8S3CSA4</accession>
<evidence type="ECO:0000313" key="1">
    <source>
        <dbReference type="EMBL" id="CAF4901079.1"/>
    </source>
</evidence>
<evidence type="ECO:0000313" key="2">
    <source>
        <dbReference type="Proteomes" id="UP000676336"/>
    </source>
</evidence>
<name>A0A8S3CSA4_9BILA</name>
<organism evidence="1 2">
    <name type="scientific">Rotaria magnacalcarata</name>
    <dbReference type="NCBI Taxonomy" id="392030"/>
    <lineage>
        <taxon>Eukaryota</taxon>
        <taxon>Metazoa</taxon>
        <taxon>Spiralia</taxon>
        <taxon>Gnathifera</taxon>
        <taxon>Rotifera</taxon>
        <taxon>Eurotatoria</taxon>
        <taxon>Bdelloidea</taxon>
        <taxon>Philodinida</taxon>
        <taxon>Philodinidae</taxon>
        <taxon>Rotaria</taxon>
    </lineage>
</organism>
<dbReference type="Proteomes" id="UP000676336">
    <property type="component" value="Unassembled WGS sequence"/>
</dbReference>
<comment type="caution">
    <text evidence="1">The sequence shown here is derived from an EMBL/GenBank/DDBJ whole genome shotgun (WGS) entry which is preliminary data.</text>
</comment>
<feature type="non-terminal residue" evidence="1">
    <location>
        <position position="1"/>
    </location>
</feature>
<feature type="non-terminal residue" evidence="1">
    <location>
        <position position="81"/>
    </location>
</feature>
<dbReference type="AlphaFoldDB" id="A0A8S3CSA4"/>